<name>A0ABZ0IKL9_9BACT</name>
<feature type="transmembrane region" description="Helical" evidence="6">
    <location>
        <begin position="100"/>
        <end position="121"/>
    </location>
</feature>
<evidence type="ECO:0000256" key="5">
    <source>
        <dbReference type="ARBA" id="ARBA00023136"/>
    </source>
</evidence>
<dbReference type="InterPro" id="IPR050250">
    <property type="entry name" value="Macrolide_Exporter_MacB"/>
</dbReference>
<feature type="domain" description="MacB-like periplasmic core" evidence="8">
    <location>
        <begin position="99"/>
        <end position="345"/>
    </location>
</feature>
<feature type="domain" description="MacB-like periplasmic core" evidence="8">
    <location>
        <begin position="539"/>
        <end position="717"/>
    </location>
</feature>
<evidence type="ECO:0000313" key="10">
    <source>
        <dbReference type="Proteomes" id="UP001302349"/>
    </source>
</evidence>
<dbReference type="EMBL" id="CP136051">
    <property type="protein sequence ID" value="WOK04709.1"/>
    <property type="molecule type" value="Genomic_DNA"/>
</dbReference>
<dbReference type="Pfam" id="PF12704">
    <property type="entry name" value="MacB_PCD"/>
    <property type="match status" value="2"/>
</dbReference>
<dbReference type="Pfam" id="PF02687">
    <property type="entry name" value="FtsX"/>
    <property type="match status" value="2"/>
</dbReference>
<feature type="transmembrane region" description="Helical" evidence="6">
    <location>
        <begin position="388"/>
        <end position="408"/>
    </location>
</feature>
<dbReference type="RefSeq" id="WP_317487510.1">
    <property type="nucleotide sequence ID" value="NZ_CP136051.1"/>
</dbReference>
<evidence type="ECO:0000256" key="1">
    <source>
        <dbReference type="ARBA" id="ARBA00004651"/>
    </source>
</evidence>
<dbReference type="InterPro" id="IPR047699">
    <property type="entry name" value="Permease_put_prefix"/>
</dbReference>
<protein>
    <submittedName>
        <fullName evidence="9">FtsX-like permease family protein</fullName>
    </submittedName>
</protein>
<evidence type="ECO:0000256" key="4">
    <source>
        <dbReference type="ARBA" id="ARBA00022989"/>
    </source>
</evidence>
<keyword evidence="10" id="KW-1185">Reference proteome</keyword>
<evidence type="ECO:0000259" key="8">
    <source>
        <dbReference type="Pfam" id="PF12704"/>
    </source>
</evidence>
<feature type="transmembrane region" description="Helical" evidence="6">
    <location>
        <begin position="817"/>
        <end position="840"/>
    </location>
</feature>
<dbReference type="PANTHER" id="PTHR30572">
    <property type="entry name" value="MEMBRANE COMPONENT OF TRANSPORTER-RELATED"/>
    <property type="match status" value="1"/>
</dbReference>
<feature type="transmembrane region" description="Helical" evidence="6">
    <location>
        <begin position="860"/>
        <end position="881"/>
    </location>
</feature>
<organism evidence="9 10">
    <name type="scientific">Imperialibacter roseus</name>
    <dbReference type="NCBI Taxonomy" id="1324217"/>
    <lineage>
        <taxon>Bacteria</taxon>
        <taxon>Pseudomonadati</taxon>
        <taxon>Bacteroidota</taxon>
        <taxon>Cytophagia</taxon>
        <taxon>Cytophagales</taxon>
        <taxon>Flammeovirgaceae</taxon>
        <taxon>Imperialibacter</taxon>
    </lineage>
</organism>
<feature type="transmembrane region" description="Helical" evidence="6">
    <location>
        <begin position="439"/>
        <end position="461"/>
    </location>
</feature>
<dbReference type="PANTHER" id="PTHR30572:SF18">
    <property type="entry name" value="ABC-TYPE MACROLIDE FAMILY EXPORT SYSTEM PERMEASE COMPONENT 2"/>
    <property type="match status" value="1"/>
</dbReference>
<accession>A0ABZ0IKL9</accession>
<keyword evidence="5 6" id="KW-0472">Membrane</keyword>
<feature type="domain" description="ABC3 transporter permease C-terminal" evidence="7">
    <location>
        <begin position="779"/>
        <end position="892"/>
    </location>
</feature>
<feature type="domain" description="ABC3 transporter permease C-terminal" evidence="7">
    <location>
        <begin position="394"/>
        <end position="512"/>
    </location>
</feature>
<proteinExistence type="predicted"/>
<feature type="transmembrane region" description="Helical" evidence="6">
    <location>
        <begin position="773"/>
        <end position="796"/>
    </location>
</feature>
<feature type="transmembrane region" description="Helical" evidence="6">
    <location>
        <begin position="532"/>
        <end position="552"/>
    </location>
</feature>
<evidence type="ECO:0000256" key="3">
    <source>
        <dbReference type="ARBA" id="ARBA00022692"/>
    </source>
</evidence>
<evidence type="ECO:0000256" key="2">
    <source>
        <dbReference type="ARBA" id="ARBA00022475"/>
    </source>
</evidence>
<comment type="subcellular location">
    <subcellularLocation>
        <location evidence="1">Cell membrane</location>
        <topology evidence="1">Multi-pass membrane protein</topology>
    </subcellularLocation>
</comment>
<reference evidence="9 10" key="1">
    <citation type="journal article" date="2023" name="Microbiol. Resour. Announc.">
        <title>Complete Genome Sequence of Imperialibacter roseus strain P4T.</title>
        <authorList>
            <person name="Tizabi D.R."/>
            <person name="Bachvaroff T."/>
            <person name="Hill R.T."/>
        </authorList>
    </citation>
    <scope>NUCLEOTIDE SEQUENCE [LARGE SCALE GENOMIC DNA]</scope>
    <source>
        <strain evidence="9 10">P4T</strain>
    </source>
</reference>
<keyword evidence="4 6" id="KW-1133">Transmembrane helix</keyword>
<evidence type="ECO:0000259" key="7">
    <source>
        <dbReference type="Pfam" id="PF02687"/>
    </source>
</evidence>
<evidence type="ECO:0000256" key="6">
    <source>
        <dbReference type="SAM" id="Phobius"/>
    </source>
</evidence>
<sequence length="899" mass="99100">MMKNLNNRPPNWALKFLRWFCDPDLLPGIEGDLMELHAERLAVSGYRKANRRLVADVLFLFRPAIMRPVVYRFQINRKAMLKNYLKVGVRNILRYKAFSLINIFGLAAAMSVCMLILLMLADQKSYDQFSLSKDRTYRILSKIPRSSAPNASSPFPLEESLTQDFPIVEAATQLVPGVGGELVVGDKSIELTGYFAGPTFFQVLGFELEVGDESASLQAPNLMIISSEVAKRLVGNDGSYSDLLGKPVRFFDRGLRIIQLDFGSETGSSPVDWGQFTITGVLDAEKYKSHLKFDVLVSTASLPALQREKKTENHVDDWQRYSYSYTYATLQEGKTVTDLISALDQLVVQKYEGNEDLKGLKLIPQPLTKITPGIFVGNPPSLQLPVEGYYILGFLALIIMLTACLNYTNLSIARALTRAKEIGVRKVNGAKRGNLVTQFMIESVLTSLLALVMGVALLLILKPGFEGLCANKFLHFDLGGSPVVYAGFVGLAVVTGVIAGLYPAVRLSGFSPLKSLKKLNEDSRSKLGFRKVLLSFQFVISLFFIVTSILIFRQFRHFVEFEYGFDSENIVNVPLQGNDYQLLISEMSSIPGVSGISACEFLPAMAMTNGIGVKPSDSESDPIAFEYLRVDSGFLGNLGLAVVAGRNLPVVDEAGRFVMINETGAKSLGYVSAANALGELVTVYGYEKPREVIGIMKDFRFQTPVMQDQIGPLMFINEPTHFSYLNIRLSTGNVTGALAAMQAKWKSIDPAHPFKYQFYNDQLVNVNLWMGDLVTIIGVIAFLAIVISCLGLLGMATYTTERRTKEVGIRKVLGASGLSIVLLLSRQFVVLLVVSVVIAAPLSYFVNNLWLQNFPNRVALGYGTLFLGAVILLFLGVVTIASQTLRASEKNPVDALRTE</sequence>
<dbReference type="InterPro" id="IPR025857">
    <property type="entry name" value="MacB_PCD"/>
</dbReference>
<keyword evidence="3 6" id="KW-0812">Transmembrane</keyword>
<dbReference type="InterPro" id="IPR003838">
    <property type="entry name" value="ABC3_permease_C"/>
</dbReference>
<gene>
    <name evidence="9" type="ORF">RT717_16635</name>
</gene>
<dbReference type="NCBIfam" id="NF038404">
    <property type="entry name" value="perm_prefix_2"/>
    <property type="match status" value="1"/>
</dbReference>
<keyword evidence="2" id="KW-1003">Cell membrane</keyword>
<feature type="transmembrane region" description="Helical" evidence="6">
    <location>
        <begin position="483"/>
        <end position="505"/>
    </location>
</feature>
<evidence type="ECO:0000313" key="9">
    <source>
        <dbReference type="EMBL" id="WOK04709.1"/>
    </source>
</evidence>
<dbReference type="Proteomes" id="UP001302349">
    <property type="component" value="Chromosome"/>
</dbReference>